<dbReference type="Pfam" id="PF10326">
    <property type="entry name" value="7TM_GPCR_Str"/>
    <property type="match status" value="1"/>
</dbReference>
<feature type="transmembrane region" description="Helical" evidence="19">
    <location>
        <begin position="192"/>
        <end position="223"/>
    </location>
</feature>
<evidence type="ECO:0000256" key="6">
    <source>
        <dbReference type="ARBA" id="ARBA00022725"/>
    </source>
</evidence>
<evidence type="ECO:0000313" key="20">
    <source>
        <dbReference type="Proteomes" id="UP000095282"/>
    </source>
</evidence>
<evidence type="ECO:0000256" key="2">
    <source>
        <dbReference type="ARBA" id="ARBA00022475"/>
    </source>
</evidence>
<comment type="subcellular location">
    <subcellularLocation>
        <location evidence="1">Cell projection</location>
        <location evidence="1">Cilium membrane</location>
        <topology evidence="1">Multi-pass membrane protein</topology>
    </subcellularLocation>
</comment>
<keyword evidence="9 19" id="KW-0472">Membrane</keyword>
<evidence type="ECO:0000256" key="15">
    <source>
        <dbReference type="ARBA" id="ARBA00064300"/>
    </source>
</evidence>
<dbReference type="STRING" id="1561998.A0A1I7T1K1"/>
<keyword evidence="3" id="KW-0145">Chemotaxis</keyword>
<evidence type="ECO:0000256" key="19">
    <source>
        <dbReference type="SAM" id="Phobius"/>
    </source>
</evidence>
<comment type="function">
    <text evidence="13">An odorant receptor which affects chemotaxis to the volatile odorant diacetyl. Specifies AWA neuronal cell fate via the odr-7 pathway.</text>
</comment>
<evidence type="ECO:0000256" key="16">
    <source>
        <dbReference type="ARBA" id="ARBA00067967"/>
    </source>
</evidence>
<evidence type="ECO:0000256" key="17">
    <source>
        <dbReference type="ARBA" id="ARBA00078653"/>
    </source>
</evidence>
<keyword evidence="5 19" id="KW-0812">Transmembrane</keyword>
<organism evidence="20 21">
    <name type="scientific">Caenorhabditis tropicalis</name>
    <dbReference type="NCBI Taxonomy" id="1561998"/>
    <lineage>
        <taxon>Eukaryota</taxon>
        <taxon>Metazoa</taxon>
        <taxon>Ecdysozoa</taxon>
        <taxon>Nematoda</taxon>
        <taxon>Chromadorea</taxon>
        <taxon>Rhabditida</taxon>
        <taxon>Rhabditina</taxon>
        <taxon>Rhabditomorpha</taxon>
        <taxon>Rhabditoidea</taxon>
        <taxon>Rhabditidae</taxon>
        <taxon>Peloderinae</taxon>
        <taxon>Caenorhabditis</taxon>
    </lineage>
</organism>
<dbReference type="Proteomes" id="UP000095282">
    <property type="component" value="Unplaced"/>
</dbReference>
<dbReference type="GO" id="GO:0060170">
    <property type="term" value="C:ciliary membrane"/>
    <property type="evidence" value="ECO:0007669"/>
    <property type="project" value="UniProtKB-SubCell"/>
</dbReference>
<evidence type="ECO:0000256" key="4">
    <source>
        <dbReference type="ARBA" id="ARBA00022606"/>
    </source>
</evidence>
<evidence type="ECO:0000256" key="9">
    <source>
        <dbReference type="ARBA" id="ARBA00023136"/>
    </source>
</evidence>
<evidence type="ECO:0000256" key="13">
    <source>
        <dbReference type="ARBA" id="ARBA00054965"/>
    </source>
</evidence>
<sequence>MPDTLRYLQYSGFALTEIFSLYLFVLILTRASNKFGAYKYLMAIFTLFSMVFGVIEVMTQPIMHIEGTALIVFVDSFLRYEKVIGFHMASLYCSSYGVCVLLLSTHFCYRYLAVCKPHTIRFLTGYRLMILFVPAMFFGVVWFATVEICEQPTHFVSEYLKDSLRLYYDEDSYAVAQLSAIYYFYDKTNQVVINWVACISIVILYSIMGSSITSIMIFGFKTFKSVDAHSKMSPMTKDLHRQLFHTLILQSLVPLFILFLPVGLLFLLPFFDVHPGYFANAPGAWISFYPAVDAVIAVLMIKDFRNAFLRRKRASVVAVNNFDSLTASNFRRQSSLIP</sequence>
<keyword evidence="20" id="KW-1185">Reference proteome</keyword>
<evidence type="ECO:0000256" key="10">
    <source>
        <dbReference type="ARBA" id="ARBA00023170"/>
    </source>
</evidence>
<keyword evidence="12" id="KW-0966">Cell projection</keyword>
<keyword evidence="7 19" id="KW-1133">Transmembrane helix</keyword>
<keyword evidence="11" id="KW-0325">Glycoprotein</keyword>
<evidence type="ECO:0000256" key="3">
    <source>
        <dbReference type="ARBA" id="ARBA00022500"/>
    </source>
</evidence>
<evidence type="ECO:0000256" key="1">
    <source>
        <dbReference type="ARBA" id="ARBA00004272"/>
    </source>
</evidence>
<feature type="transmembrane region" description="Helical" evidence="19">
    <location>
        <begin position="83"/>
        <end position="104"/>
    </location>
</feature>
<evidence type="ECO:0000256" key="5">
    <source>
        <dbReference type="ARBA" id="ARBA00022692"/>
    </source>
</evidence>
<reference evidence="21" key="1">
    <citation type="submission" date="2016-11" db="UniProtKB">
        <authorList>
            <consortium name="WormBaseParasite"/>
        </authorList>
    </citation>
    <scope>IDENTIFICATION</scope>
</reference>
<evidence type="ECO:0000256" key="12">
    <source>
        <dbReference type="ARBA" id="ARBA00023273"/>
    </source>
</evidence>
<dbReference type="InterPro" id="IPR019428">
    <property type="entry name" value="7TM_GPCR_serpentine_rcpt_Str"/>
</dbReference>
<keyword evidence="6" id="KW-0552">Olfaction</keyword>
<dbReference type="GO" id="GO:0042048">
    <property type="term" value="P:olfactory behavior"/>
    <property type="evidence" value="ECO:0007669"/>
    <property type="project" value="TreeGrafter"/>
</dbReference>
<comment type="subunit">
    <text evidence="15">Interacts with odr-4.</text>
</comment>
<feature type="transmembrane region" description="Helical" evidence="19">
    <location>
        <begin position="125"/>
        <end position="145"/>
    </location>
</feature>
<keyword evidence="4" id="KW-0716">Sensory transduction</keyword>
<comment type="similarity">
    <text evidence="14">Belongs to the nematode receptor-like protein str family.</text>
</comment>
<evidence type="ECO:0000313" key="21">
    <source>
        <dbReference type="WBParaSite" id="Csp11.Scaffold463.g1529.t1"/>
    </source>
</evidence>
<dbReference type="eggNOG" id="ENOG502TH35">
    <property type="taxonomic scope" value="Eukaryota"/>
</dbReference>
<evidence type="ECO:0000256" key="14">
    <source>
        <dbReference type="ARBA" id="ARBA00061678"/>
    </source>
</evidence>
<dbReference type="GO" id="GO:0006935">
    <property type="term" value="P:chemotaxis"/>
    <property type="evidence" value="ECO:0007669"/>
    <property type="project" value="UniProtKB-KW"/>
</dbReference>
<evidence type="ECO:0000256" key="7">
    <source>
        <dbReference type="ARBA" id="ARBA00022989"/>
    </source>
</evidence>
<keyword evidence="2" id="KW-1003">Cell membrane</keyword>
<name>A0A1I7T1K1_9PELO</name>
<evidence type="ECO:0000256" key="8">
    <source>
        <dbReference type="ARBA" id="ARBA00023069"/>
    </source>
</evidence>
<protein>
    <recommendedName>
        <fullName evidence="16">Serpentine receptor class r-10</fullName>
    </recommendedName>
    <alternativeName>
        <fullName evidence="17">Odorant response abnormal protein 10</fullName>
    </alternativeName>
    <alternativeName>
        <fullName evidence="18">Olfactory receptor 10</fullName>
    </alternativeName>
</protein>
<dbReference type="PANTHER" id="PTHR22943:SF242">
    <property type="entry name" value="SEVEN TM RECEPTOR"/>
    <property type="match status" value="1"/>
</dbReference>
<dbReference type="SUPFAM" id="SSF81321">
    <property type="entry name" value="Family A G protein-coupled receptor-like"/>
    <property type="match status" value="1"/>
</dbReference>
<keyword evidence="10" id="KW-0675">Receptor</keyword>
<feature type="transmembrane region" description="Helical" evidence="19">
    <location>
        <begin position="243"/>
        <end position="271"/>
    </location>
</feature>
<keyword evidence="8" id="KW-0969">Cilium</keyword>
<dbReference type="AlphaFoldDB" id="A0A1I7T1K1"/>
<dbReference type="PANTHER" id="PTHR22943">
    <property type="entry name" value="7-TRANSMEMBRANE DOMAIN RECEPTOR C.ELEGANS"/>
    <property type="match status" value="1"/>
</dbReference>
<dbReference type="FunFam" id="1.20.1070.10:FF:000128">
    <property type="entry name" value="Seven TM Receptor"/>
    <property type="match status" value="1"/>
</dbReference>
<dbReference type="GO" id="GO:0038022">
    <property type="term" value="F:G protein-coupled olfactory receptor activity"/>
    <property type="evidence" value="ECO:0007669"/>
    <property type="project" value="TreeGrafter"/>
</dbReference>
<feature type="transmembrane region" description="Helical" evidence="19">
    <location>
        <begin position="283"/>
        <end position="301"/>
    </location>
</feature>
<dbReference type="WBParaSite" id="Csp11.Scaffold463.g1529.t1">
    <property type="protein sequence ID" value="Csp11.Scaffold463.g1529.t1"/>
    <property type="gene ID" value="Csp11.Scaffold463.g1529"/>
</dbReference>
<feature type="transmembrane region" description="Helical" evidence="19">
    <location>
        <begin position="40"/>
        <end position="63"/>
    </location>
</feature>
<dbReference type="Gene3D" id="1.20.1070.10">
    <property type="entry name" value="Rhodopsin 7-helix transmembrane proteins"/>
    <property type="match status" value="1"/>
</dbReference>
<feature type="transmembrane region" description="Helical" evidence="19">
    <location>
        <begin position="6"/>
        <end position="28"/>
    </location>
</feature>
<evidence type="ECO:0000256" key="18">
    <source>
        <dbReference type="ARBA" id="ARBA00082489"/>
    </source>
</evidence>
<proteinExistence type="inferred from homology"/>
<accession>A0A1I7T1K1</accession>
<evidence type="ECO:0000256" key="11">
    <source>
        <dbReference type="ARBA" id="ARBA00023180"/>
    </source>
</evidence>